<dbReference type="EMBL" id="CATYWO010000010">
    <property type="protein sequence ID" value="CAJ0801455.1"/>
    <property type="molecule type" value="Genomic_DNA"/>
</dbReference>
<protein>
    <recommendedName>
        <fullName evidence="1">DNA binding HTH domain-containing protein</fullName>
    </recommendedName>
</protein>
<evidence type="ECO:0000313" key="3">
    <source>
        <dbReference type="Proteomes" id="UP001189616"/>
    </source>
</evidence>
<evidence type="ECO:0000313" key="2">
    <source>
        <dbReference type="EMBL" id="CAJ0801455.1"/>
    </source>
</evidence>
<dbReference type="InterPro" id="IPR009057">
    <property type="entry name" value="Homeodomain-like_sf"/>
</dbReference>
<accession>A0ABN9J4L8</accession>
<name>A0ABN9J4L8_9RALS</name>
<feature type="domain" description="DNA binding HTH" evidence="1">
    <location>
        <begin position="11"/>
        <end position="48"/>
    </location>
</feature>
<proteinExistence type="predicted"/>
<organism evidence="2 3">
    <name type="scientific">Ralstonia condita</name>
    <dbReference type="NCBI Taxonomy" id="3058600"/>
    <lineage>
        <taxon>Bacteria</taxon>
        <taxon>Pseudomonadati</taxon>
        <taxon>Pseudomonadota</taxon>
        <taxon>Betaproteobacteria</taxon>
        <taxon>Burkholderiales</taxon>
        <taxon>Burkholderiaceae</taxon>
        <taxon>Ralstonia</taxon>
    </lineage>
</organism>
<dbReference type="InterPro" id="IPR002197">
    <property type="entry name" value="HTH_Fis"/>
</dbReference>
<reference evidence="2 3" key="1">
    <citation type="submission" date="2023-07" db="EMBL/GenBank/DDBJ databases">
        <authorList>
            <person name="Peeters C."/>
        </authorList>
    </citation>
    <scope>NUCLEOTIDE SEQUENCE [LARGE SCALE GENOMIC DNA]</scope>
    <source>
        <strain evidence="2 3">LMG 7141</strain>
    </source>
</reference>
<dbReference type="RefSeq" id="WP_316659618.1">
    <property type="nucleotide sequence ID" value="NZ_CATYWO010000010.1"/>
</dbReference>
<dbReference type="PRINTS" id="PR01590">
    <property type="entry name" value="HTHFIS"/>
</dbReference>
<dbReference type="Pfam" id="PF02954">
    <property type="entry name" value="HTH_8"/>
    <property type="match status" value="1"/>
</dbReference>
<gene>
    <name evidence="2" type="ORF">LMG7141_03970</name>
</gene>
<evidence type="ECO:0000259" key="1">
    <source>
        <dbReference type="Pfam" id="PF02954"/>
    </source>
</evidence>
<dbReference type="Gene3D" id="1.10.10.60">
    <property type="entry name" value="Homeodomain-like"/>
    <property type="match status" value="1"/>
</dbReference>
<dbReference type="SUPFAM" id="SSF46689">
    <property type="entry name" value="Homeodomain-like"/>
    <property type="match status" value="1"/>
</dbReference>
<sequence>MAASTDGPPATERGVLLAALRRNKWRITQVAYELGIARATVYRQMERFGIVAPNQQ</sequence>
<comment type="caution">
    <text evidence="2">The sequence shown here is derived from an EMBL/GenBank/DDBJ whole genome shotgun (WGS) entry which is preliminary data.</text>
</comment>
<dbReference type="Proteomes" id="UP001189616">
    <property type="component" value="Unassembled WGS sequence"/>
</dbReference>
<keyword evidence="3" id="KW-1185">Reference proteome</keyword>